<accession>A0A1S4FJ00</accession>
<dbReference type="AlphaFoldDB" id="A0A1S4FJ00"/>
<dbReference type="InterPro" id="IPR001251">
    <property type="entry name" value="CRAL-TRIO_dom"/>
</dbReference>
<evidence type="ECO:0000313" key="2">
    <source>
        <dbReference type="EMBL" id="EAT39961.1"/>
    </source>
</evidence>
<proteinExistence type="predicted"/>
<protein>
    <submittedName>
        <fullName evidence="2">AAEL008275-PA</fullName>
    </submittedName>
</protein>
<evidence type="ECO:0000259" key="1">
    <source>
        <dbReference type="PROSITE" id="PS50191"/>
    </source>
</evidence>
<reference evidence="2" key="2">
    <citation type="journal article" date="2007" name="Science">
        <title>Genome sequence of Aedes aegypti, a major arbovirus vector.</title>
        <authorList>
            <person name="Nene V."/>
            <person name="Wortman J.R."/>
            <person name="Lawson D."/>
            <person name="Haas B."/>
            <person name="Kodira C."/>
            <person name="Tu Z.J."/>
            <person name="Loftus B."/>
            <person name="Xi Z."/>
            <person name="Megy K."/>
            <person name="Grabherr M."/>
            <person name="Ren Q."/>
            <person name="Zdobnov E.M."/>
            <person name="Lobo N.F."/>
            <person name="Campbell K.S."/>
            <person name="Brown S.E."/>
            <person name="Bonaldo M.F."/>
            <person name="Zhu J."/>
            <person name="Sinkins S.P."/>
            <person name="Hogenkamp D.G."/>
            <person name="Amedeo P."/>
            <person name="Arensburger P."/>
            <person name="Atkinson P.W."/>
            <person name="Bidwell S."/>
            <person name="Biedler J."/>
            <person name="Birney E."/>
            <person name="Bruggner R.V."/>
            <person name="Costas J."/>
            <person name="Coy M.R."/>
            <person name="Crabtree J."/>
            <person name="Crawford M."/>
            <person name="Debruyn B."/>
            <person name="Decaprio D."/>
            <person name="Eiglmeier K."/>
            <person name="Eisenstadt E."/>
            <person name="El-Dorry H."/>
            <person name="Gelbart W.M."/>
            <person name="Gomes S.L."/>
            <person name="Hammond M."/>
            <person name="Hannick L.I."/>
            <person name="Hogan J.R."/>
            <person name="Holmes M.H."/>
            <person name="Jaffe D."/>
            <person name="Johnston J.S."/>
            <person name="Kennedy R.C."/>
            <person name="Koo H."/>
            <person name="Kravitz S."/>
            <person name="Kriventseva E.V."/>
            <person name="Kulp D."/>
            <person name="Labutti K."/>
            <person name="Lee E."/>
            <person name="Li S."/>
            <person name="Lovin D.D."/>
            <person name="Mao C."/>
            <person name="Mauceli E."/>
            <person name="Menck C.F."/>
            <person name="Miller J.R."/>
            <person name="Montgomery P."/>
            <person name="Mori A."/>
            <person name="Nascimento A.L."/>
            <person name="Naveira H.F."/>
            <person name="Nusbaum C."/>
            <person name="O'leary S."/>
            <person name="Orvis J."/>
            <person name="Pertea M."/>
            <person name="Quesneville H."/>
            <person name="Reidenbach K.R."/>
            <person name="Rogers Y.H."/>
            <person name="Roth C.W."/>
            <person name="Schneider J.R."/>
            <person name="Schatz M."/>
            <person name="Shumway M."/>
            <person name="Stanke M."/>
            <person name="Stinson E.O."/>
            <person name="Tubio J.M."/>
            <person name="Vanzee J.P."/>
            <person name="Verjovski-Almeida S."/>
            <person name="Werner D."/>
            <person name="White O."/>
            <person name="Wyder S."/>
            <person name="Zeng Q."/>
            <person name="Zhao Q."/>
            <person name="Zhao Y."/>
            <person name="Hill C.A."/>
            <person name="Raikhel A.S."/>
            <person name="Soares M.B."/>
            <person name="Knudson D.L."/>
            <person name="Lee N.H."/>
            <person name="Galagan J."/>
            <person name="Salzberg S.L."/>
            <person name="Paulsen I.T."/>
            <person name="Dimopoulos G."/>
            <person name="Collins F.H."/>
            <person name="Birren B."/>
            <person name="Fraser-Liggett C.M."/>
            <person name="Severson D.W."/>
        </authorList>
    </citation>
    <scope>NUCLEOTIDE SEQUENCE [LARGE SCALE GENOMIC DNA]</scope>
    <source>
        <strain evidence="2">Liverpool</strain>
    </source>
</reference>
<dbReference type="InterPro" id="IPR011074">
    <property type="entry name" value="CRAL/TRIO_N_dom"/>
</dbReference>
<dbReference type="Pfam" id="PF00650">
    <property type="entry name" value="CRAL_TRIO"/>
    <property type="match status" value="1"/>
</dbReference>
<dbReference type="InterPro" id="IPR036865">
    <property type="entry name" value="CRAL-TRIO_dom_sf"/>
</dbReference>
<dbReference type="PRINTS" id="PR00180">
    <property type="entry name" value="CRETINALDHBP"/>
</dbReference>
<organism evidence="2 3">
    <name type="scientific">Aedes aegypti</name>
    <name type="common">Yellowfever mosquito</name>
    <name type="synonym">Culex aegypti</name>
    <dbReference type="NCBI Taxonomy" id="7159"/>
    <lineage>
        <taxon>Eukaryota</taxon>
        <taxon>Metazoa</taxon>
        <taxon>Ecdysozoa</taxon>
        <taxon>Arthropoda</taxon>
        <taxon>Hexapoda</taxon>
        <taxon>Insecta</taxon>
        <taxon>Pterygota</taxon>
        <taxon>Neoptera</taxon>
        <taxon>Endopterygota</taxon>
        <taxon>Diptera</taxon>
        <taxon>Nematocera</taxon>
        <taxon>Culicoidea</taxon>
        <taxon>Culicidae</taxon>
        <taxon>Culicinae</taxon>
        <taxon>Aedini</taxon>
        <taxon>Aedes</taxon>
        <taxon>Stegomyia</taxon>
    </lineage>
</organism>
<dbReference type="SUPFAM" id="SSF46938">
    <property type="entry name" value="CRAL/TRIO N-terminal domain"/>
    <property type="match status" value="1"/>
</dbReference>
<dbReference type="SUPFAM" id="SSF52087">
    <property type="entry name" value="CRAL/TRIO domain"/>
    <property type="match status" value="1"/>
</dbReference>
<dbReference type="SMART" id="SM00516">
    <property type="entry name" value="SEC14"/>
    <property type="match status" value="1"/>
</dbReference>
<dbReference type="Gene3D" id="1.20.5.1200">
    <property type="entry name" value="Alpha-tocopherol transfer"/>
    <property type="match status" value="1"/>
</dbReference>
<dbReference type="HOGENOM" id="CLU_046597_3_1_1"/>
<dbReference type="CDD" id="cd00170">
    <property type="entry name" value="SEC14"/>
    <property type="match status" value="1"/>
</dbReference>
<dbReference type="GO" id="GO:1902936">
    <property type="term" value="F:phosphatidylinositol bisphosphate binding"/>
    <property type="evidence" value="ECO:0007669"/>
    <property type="project" value="TreeGrafter"/>
</dbReference>
<sequence>MVNIRPISDSLSKKAKNELNERPERIQEDLSVLRQWIAKSPHLRSRIDDQFLVAFLRGCKYSLERAKEKLDMYYTVRTMSPELIRTRDPENAKIRQIIRLGVGVPLPHTEAPDSPRIMLIRPAAYDPAQITIEEVIRVSTMANDIMMIEDDNFVIAGQIGILDLANVTMAHFLQFSPTFVKKMTMMSQEASPLRQKGFHYINTPSGFEMVFNMFKSFMSEKNKSRLYVHGHDLESLYRHVPKRLLPAEYGGDAGPLECIITNWEKKIVSYRDYFLEEDQYGTDEKKRPGRPKNAESLFGVEGSFRQLQVD</sequence>
<evidence type="ECO:0000313" key="3">
    <source>
        <dbReference type="Proteomes" id="UP000682892"/>
    </source>
</evidence>
<dbReference type="Gene3D" id="1.10.8.20">
    <property type="entry name" value="N-terminal domain of phosphatidylinositol transfer protein sec14p"/>
    <property type="match status" value="1"/>
</dbReference>
<dbReference type="PROSITE" id="PS50191">
    <property type="entry name" value="CRAL_TRIO"/>
    <property type="match status" value="1"/>
</dbReference>
<dbReference type="PANTHER" id="PTHR10174:SF216">
    <property type="entry name" value="CRAL-TRIO DOMAIN-CONTAINING PROTEIN-RELATED"/>
    <property type="match status" value="1"/>
</dbReference>
<dbReference type="Gene3D" id="3.40.525.10">
    <property type="entry name" value="CRAL-TRIO lipid binding domain"/>
    <property type="match status" value="1"/>
</dbReference>
<dbReference type="Proteomes" id="UP000682892">
    <property type="component" value="Unassembled WGS sequence"/>
</dbReference>
<dbReference type="InterPro" id="IPR036273">
    <property type="entry name" value="CRAL/TRIO_N_dom_sf"/>
</dbReference>
<dbReference type="KEGG" id="aag:5570370"/>
<name>A0A1S4FJ00_AEDAE</name>
<dbReference type="GO" id="GO:0016020">
    <property type="term" value="C:membrane"/>
    <property type="evidence" value="ECO:0007669"/>
    <property type="project" value="TreeGrafter"/>
</dbReference>
<dbReference type="EMBL" id="CH477495">
    <property type="protein sequence ID" value="EAT39961.1"/>
    <property type="molecule type" value="Genomic_DNA"/>
</dbReference>
<feature type="domain" description="CRAL-TRIO" evidence="1">
    <location>
        <begin position="87"/>
        <end position="257"/>
    </location>
</feature>
<dbReference type="OMA" id="IRMATYD"/>
<dbReference type="PANTHER" id="PTHR10174">
    <property type="entry name" value="ALPHA-TOCOPHEROL TRANSFER PROTEIN-RELATED"/>
    <property type="match status" value="1"/>
</dbReference>
<gene>
    <name evidence="2" type="ORF">AaeL_AAEL008275</name>
</gene>
<reference evidence="2" key="1">
    <citation type="submission" date="2005-10" db="EMBL/GenBank/DDBJ databases">
        <authorList>
            <person name="Loftus B.J."/>
            <person name="Nene V.M."/>
            <person name="Hannick L.I."/>
            <person name="Bidwell S."/>
            <person name="Haas B."/>
            <person name="Amedeo P."/>
            <person name="Orvis J."/>
            <person name="Wortman J.R."/>
            <person name="White O.R."/>
            <person name="Salzberg S."/>
            <person name="Shumway M."/>
            <person name="Koo H."/>
            <person name="Zhao Y."/>
            <person name="Holmes M."/>
            <person name="Miller J."/>
            <person name="Schatz M."/>
            <person name="Pop M."/>
            <person name="Pai G."/>
            <person name="Utterback T."/>
            <person name="Rogers Y.-H."/>
            <person name="Kravitz S."/>
            <person name="Fraser C.M."/>
        </authorList>
    </citation>
    <scope>NUCLEOTIDE SEQUENCE</scope>
    <source>
        <strain evidence="2">Liverpool</strain>
    </source>
</reference>
<dbReference type="OrthoDB" id="6682367at2759"/>
<reference evidence="2" key="3">
    <citation type="submission" date="2012-09" db="EMBL/GenBank/DDBJ databases">
        <authorList>
            <consortium name="VectorBase"/>
        </authorList>
    </citation>
    <scope>NUCLEOTIDE SEQUENCE</scope>
    <source>
        <strain evidence="2">Liverpool</strain>
    </source>
</reference>
<dbReference type="SMART" id="SM01100">
    <property type="entry name" value="CRAL_TRIO_N"/>
    <property type="match status" value="1"/>
</dbReference>